<evidence type="ECO:0000313" key="3">
    <source>
        <dbReference type="EMBL" id="QID19343.1"/>
    </source>
</evidence>
<sequence length="152" mass="16639">MENDTAAVPVFDVLDSLVSSGGVVLLLFAGLFLVVLVAAWLFVRVDGVSSRERSRRSRAAREQERRRNRQDMALRVRGYARSRHEAVACGVESPDEAMRSMRDYGNGVVDAITCSTRNVKQIESLRTLIESESKRLDAAARAAASASSKVAP</sequence>
<keyword evidence="4" id="KW-1185">Reference proteome</keyword>
<feature type="compositionally biased region" description="Basic and acidic residues" evidence="1">
    <location>
        <begin position="59"/>
        <end position="73"/>
    </location>
</feature>
<feature type="transmembrane region" description="Helical" evidence="2">
    <location>
        <begin position="20"/>
        <end position="43"/>
    </location>
</feature>
<dbReference type="EMBL" id="CP048836">
    <property type="protein sequence ID" value="QID19343.1"/>
    <property type="molecule type" value="Genomic_DNA"/>
</dbReference>
<evidence type="ECO:0000256" key="2">
    <source>
        <dbReference type="SAM" id="Phobius"/>
    </source>
</evidence>
<name>A0A6C1B7K0_9RHOO</name>
<dbReference type="Proteomes" id="UP000501991">
    <property type="component" value="Chromosome"/>
</dbReference>
<dbReference type="RefSeq" id="WP_173767852.1">
    <property type="nucleotide sequence ID" value="NZ_CP048836.1"/>
</dbReference>
<dbReference type="KEGG" id="azq:G3580_18010"/>
<gene>
    <name evidence="3" type="ORF">G3580_18010</name>
</gene>
<evidence type="ECO:0000313" key="4">
    <source>
        <dbReference type="Proteomes" id="UP000501991"/>
    </source>
</evidence>
<dbReference type="AlphaFoldDB" id="A0A6C1B7K0"/>
<feature type="region of interest" description="Disordered" evidence="1">
    <location>
        <begin position="53"/>
        <end position="73"/>
    </location>
</feature>
<evidence type="ECO:0000256" key="1">
    <source>
        <dbReference type="SAM" id="MobiDB-lite"/>
    </source>
</evidence>
<organism evidence="3 4">
    <name type="scientific">Nitrogeniibacter mangrovi</name>
    <dbReference type="NCBI Taxonomy" id="2016596"/>
    <lineage>
        <taxon>Bacteria</taxon>
        <taxon>Pseudomonadati</taxon>
        <taxon>Pseudomonadota</taxon>
        <taxon>Betaproteobacteria</taxon>
        <taxon>Rhodocyclales</taxon>
        <taxon>Zoogloeaceae</taxon>
        <taxon>Nitrogeniibacter</taxon>
    </lineage>
</organism>
<accession>A0A6C1B7K0</accession>
<reference evidence="3 4" key="1">
    <citation type="submission" date="2020-02" db="EMBL/GenBank/DDBJ databases">
        <title>Nitrogenibacter mangrovi gen. nov., sp. nov. isolated from mangrove sediment, a denitrifying betaproteobacterium.</title>
        <authorList>
            <person name="Liao H."/>
            <person name="Tian Y."/>
        </authorList>
    </citation>
    <scope>NUCLEOTIDE SEQUENCE [LARGE SCALE GENOMIC DNA]</scope>
    <source>
        <strain evidence="3 4">M9-3-2</strain>
    </source>
</reference>
<proteinExistence type="predicted"/>
<keyword evidence="2" id="KW-0812">Transmembrane</keyword>
<keyword evidence="2" id="KW-1133">Transmembrane helix</keyword>
<keyword evidence="2" id="KW-0472">Membrane</keyword>
<protein>
    <submittedName>
        <fullName evidence="3">Uncharacterized protein</fullName>
    </submittedName>
</protein>